<evidence type="ECO:0000313" key="1">
    <source>
        <dbReference type="EMBL" id="MDT0485403.1"/>
    </source>
</evidence>
<accession>A0ABU2VII4</accession>
<organism evidence="1 2">
    <name type="scientific">Streptomyces doebereineriae</name>
    <dbReference type="NCBI Taxonomy" id="3075528"/>
    <lineage>
        <taxon>Bacteria</taxon>
        <taxon>Bacillati</taxon>
        <taxon>Actinomycetota</taxon>
        <taxon>Actinomycetes</taxon>
        <taxon>Kitasatosporales</taxon>
        <taxon>Streptomycetaceae</taxon>
        <taxon>Streptomyces</taxon>
    </lineage>
</organism>
<dbReference type="EMBL" id="JAVREZ010000015">
    <property type="protein sequence ID" value="MDT0485403.1"/>
    <property type="molecule type" value="Genomic_DNA"/>
</dbReference>
<keyword evidence="2" id="KW-1185">Reference proteome</keyword>
<proteinExistence type="predicted"/>
<gene>
    <name evidence="1" type="ORF">RNB18_35450</name>
</gene>
<protein>
    <submittedName>
        <fullName evidence="1">Uncharacterized protein</fullName>
    </submittedName>
</protein>
<sequence>MEELLGDESNYEFVVSLLENIQNLVSHGLDMFWSPDEVYALLGPRSAVCWGTLTGFWTAVADWCARTGLSLEPVEPLLTIQNEQLKVLLWTGNRTLSTGEKLGLAQAVRYEKANGASIPGYSHLAVALRSTGPQ</sequence>
<reference evidence="2" key="1">
    <citation type="submission" date="2023-07" db="EMBL/GenBank/DDBJ databases">
        <title>30 novel species of actinomycetes from the DSMZ collection.</title>
        <authorList>
            <person name="Nouioui I."/>
        </authorList>
    </citation>
    <scope>NUCLEOTIDE SEQUENCE [LARGE SCALE GENOMIC DNA]</scope>
    <source>
        <strain evidence="2">DSM 41640</strain>
    </source>
</reference>
<name>A0ABU2VII4_9ACTN</name>
<dbReference type="Proteomes" id="UP001183824">
    <property type="component" value="Unassembled WGS sequence"/>
</dbReference>
<comment type="caution">
    <text evidence="1">The sequence shown here is derived from an EMBL/GenBank/DDBJ whole genome shotgun (WGS) entry which is preliminary data.</text>
</comment>
<evidence type="ECO:0000313" key="2">
    <source>
        <dbReference type="Proteomes" id="UP001183824"/>
    </source>
</evidence>